<keyword evidence="4" id="KW-0479">Metal-binding</keyword>
<dbReference type="GO" id="GO:0009055">
    <property type="term" value="F:electron transfer activity"/>
    <property type="evidence" value="ECO:0007669"/>
    <property type="project" value="TreeGrafter"/>
</dbReference>
<sequence>MLETPARPTVATHWGLYRARMDARGPVALDPFEGDADPSPLGLGSVLLQARTSPARIGRPAVRRSVLERGLQAGGEGRGREPFVEVDWDTALALVADAIGQVKGEVGNEGLYGGSYGWSSAGRFHHAQSQIHRFMNGIGGCTRSVQNYSHGAGETILPYVVGDRSGLVTGQTSWEDIAAESQLVVMFGGAPWRNAQVNSGGVSRHVLREAMLACRRAGVRFVSISPVRDDTLDEVEAEWLAPRPGSDVALMLGIAHTLLAQGLHDAAFLARHTTGFDRFAAYVRGESDGVAKSADWAAALCGLPAERIRSLAQEMARSRTMLMMSWSLQRAQYGEQPYWMAITLAAMLGQIGTRGGGFGFGYGSVNGIGRPLVPLAWPALAQGSNPVKQTIPVARLSDMLLHPGEPYEFEGQRLTYPGIRLVYWAGGNPFHHHQDINRLLRAWRKPQLVVVHESFWTATARHADVVLPTTVTMERNDIACSARDNLIAPSHRIVQPWGESRNDHDIFADLAQRLGVGPAFTEGRDEEAWLRHLYAQAAERARGAGFELPGFDAFWAGDPIVLPVARSGPPLLSAFVGGQPLKTPSGRIEIFSETIAGFDYDDCPGHPVWREPAEWLGAPLSRDFPLHLVSNAPSTKLHSQYDHGELSRAAKVRGREPLRMHPSDAQARGLADGDVVRVFNRRGALLAGLVVSDVLMPGVVQIATGAWYDPLDAAQDDTLDKHGNPNMVTLDIGTSRLSQATSALTCLVQVERFEGEPPPLGCYEPPAFVGRA</sequence>
<proteinExistence type="inferred from homology"/>
<dbReference type="GO" id="GO:0016491">
    <property type="term" value="F:oxidoreductase activity"/>
    <property type="evidence" value="ECO:0007669"/>
    <property type="project" value="UniProtKB-KW"/>
</dbReference>
<comment type="similarity">
    <text evidence="2">Belongs to the prokaryotic molybdopterin-containing oxidoreductase family.</text>
</comment>
<gene>
    <name evidence="8" type="ORF">JI739_02485</name>
</gene>
<dbReference type="Gene3D" id="3.90.55.10">
    <property type="entry name" value="Dimethylsulfoxide Reductase, domain 3"/>
    <property type="match status" value="1"/>
</dbReference>
<dbReference type="InterPro" id="IPR006657">
    <property type="entry name" value="MoPterin_dinucl-bd_dom"/>
</dbReference>
<dbReference type="SUPFAM" id="SSF53706">
    <property type="entry name" value="Formate dehydrogenase/DMSO reductase, domains 1-3"/>
    <property type="match status" value="1"/>
</dbReference>
<dbReference type="Pfam" id="PF01568">
    <property type="entry name" value="Molydop_binding"/>
    <property type="match status" value="1"/>
</dbReference>
<dbReference type="GO" id="GO:0030151">
    <property type="term" value="F:molybdenum ion binding"/>
    <property type="evidence" value="ECO:0007669"/>
    <property type="project" value="TreeGrafter"/>
</dbReference>
<dbReference type="CDD" id="cd02793">
    <property type="entry name" value="MopB_CT_DMSOR-BSOR-TMAOR"/>
    <property type="match status" value="1"/>
</dbReference>
<dbReference type="PANTHER" id="PTHR43742:SF10">
    <property type="entry name" value="TRIMETHYLAMINE-N-OXIDE REDUCTASE 2"/>
    <property type="match status" value="1"/>
</dbReference>
<dbReference type="Gene3D" id="2.40.40.20">
    <property type="match status" value="1"/>
</dbReference>
<dbReference type="RefSeq" id="WP_201682254.1">
    <property type="nucleotide sequence ID" value="NZ_JAEQNA010000001.1"/>
</dbReference>
<keyword evidence="3" id="KW-0500">Molybdenum</keyword>
<evidence type="ECO:0000256" key="3">
    <source>
        <dbReference type="ARBA" id="ARBA00022505"/>
    </source>
</evidence>
<reference evidence="8" key="1">
    <citation type="submission" date="2021-01" db="EMBL/GenBank/DDBJ databases">
        <title>Ramlibacter sp. strain AW1 16S ribosomal RNA gene Genome sequencing and assembly.</title>
        <authorList>
            <person name="Kang M."/>
        </authorList>
    </citation>
    <scope>NUCLEOTIDE SEQUENCE</scope>
    <source>
        <strain evidence="8">AW1</strain>
    </source>
</reference>
<keyword evidence="9" id="KW-1185">Reference proteome</keyword>
<dbReference type="Proteomes" id="UP000613011">
    <property type="component" value="Unassembled WGS sequence"/>
</dbReference>
<evidence type="ECO:0000256" key="5">
    <source>
        <dbReference type="ARBA" id="ARBA00023002"/>
    </source>
</evidence>
<dbReference type="PANTHER" id="PTHR43742">
    <property type="entry name" value="TRIMETHYLAMINE-N-OXIDE REDUCTASE"/>
    <property type="match status" value="1"/>
</dbReference>
<dbReference type="EMBL" id="JAEQNA010000001">
    <property type="protein sequence ID" value="MBL0419205.1"/>
    <property type="molecule type" value="Genomic_DNA"/>
</dbReference>
<protein>
    <submittedName>
        <fullName evidence="8">Molybdopterin-dependent oxidoreductase</fullName>
    </submittedName>
</protein>
<evidence type="ECO:0000259" key="7">
    <source>
        <dbReference type="Pfam" id="PF01568"/>
    </source>
</evidence>
<dbReference type="Gene3D" id="3.40.50.740">
    <property type="match status" value="1"/>
</dbReference>
<dbReference type="AlphaFoldDB" id="A0A936ZQL4"/>
<dbReference type="FunFam" id="2.40.40.20:FF:000009">
    <property type="entry name" value="Biotin sulfoxide reductase 2"/>
    <property type="match status" value="1"/>
</dbReference>
<accession>A0A936ZQL4</accession>
<dbReference type="GO" id="GO:0043546">
    <property type="term" value="F:molybdopterin cofactor binding"/>
    <property type="evidence" value="ECO:0007669"/>
    <property type="project" value="InterPro"/>
</dbReference>
<dbReference type="Gene3D" id="3.40.228.10">
    <property type="entry name" value="Dimethylsulfoxide Reductase, domain 2"/>
    <property type="match status" value="1"/>
</dbReference>
<evidence type="ECO:0000313" key="9">
    <source>
        <dbReference type="Proteomes" id="UP000613011"/>
    </source>
</evidence>
<evidence type="ECO:0000256" key="2">
    <source>
        <dbReference type="ARBA" id="ARBA00010312"/>
    </source>
</evidence>
<feature type="domain" description="Molybdopterin dinucleotide-binding" evidence="7">
    <location>
        <begin position="626"/>
        <end position="746"/>
    </location>
</feature>
<dbReference type="SUPFAM" id="SSF50692">
    <property type="entry name" value="ADC-like"/>
    <property type="match status" value="1"/>
</dbReference>
<dbReference type="InterPro" id="IPR006656">
    <property type="entry name" value="Mopterin_OxRdtase"/>
</dbReference>
<dbReference type="InterPro" id="IPR009010">
    <property type="entry name" value="Asp_de-COase-like_dom_sf"/>
</dbReference>
<evidence type="ECO:0000313" key="8">
    <source>
        <dbReference type="EMBL" id="MBL0419205.1"/>
    </source>
</evidence>
<organism evidence="8 9">
    <name type="scientific">Ramlibacter aurantiacus</name>
    <dbReference type="NCBI Taxonomy" id="2801330"/>
    <lineage>
        <taxon>Bacteria</taxon>
        <taxon>Pseudomonadati</taxon>
        <taxon>Pseudomonadota</taxon>
        <taxon>Betaproteobacteria</taxon>
        <taxon>Burkholderiales</taxon>
        <taxon>Comamonadaceae</taxon>
        <taxon>Ramlibacter</taxon>
    </lineage>
</organism>
<comment type="cofactor">
    <cofactor evidence="1">
        <name>Mo-bis(molybdopterin guanine dinucleotide)</name>
        <dbReference type="ChEBI" id="CHEBI:60539"/>
    </cofactor>
</comment>
<evidence type="ECO:0000256" key="1">
    <source>
        <dbReference type="ARBA" id="ARBA00001942"/>
    </source>
</evidence>
<dbReference type="InterPro" id="IPR050612">
    <property type="entry name" value="Prok_Mopterin_Oxidored"/>
</dbReference>
<evidence type="ECO:0000256" key="4">
    <source>
        <dbReference type="ARBA" id="ARBA00022723"/>
    </source>
</evidence>
<dbReference type="GO" id="GO:0009061">
    <property type="term" value="P:anaerobic respiration"/>
    <property type="evidence" value="ECO:0007669"/>
    <property type="project" value="TreeGrafter"/>
</dbReference>
<keyword evidence="5" id="KW-0560">Oxidoreductase</keyword>
<comment type="caution">
    <text evidence="8">The sequence shown here is derived from an EMBL/GenBank/DDBJ whole genome shotgun (WGS) entry which is preliminary data.</text>
</comment>
<dbReference type="InterPro" id="IPR041954">
    <property type="entry name" value="CT_DMSOR/BSOR/TMAOR"/>
</dbReference>
<dbReference type="GO" id="GO:0030288">
    <property type="term" value="C:outer membrane-bounded periplasmic space"/>
    <property type="evidence" value="ECO:0007669"/>
    <property type="project" value="TreeGrafter"/>
</dbReference>
<feature type="domain" description="Molybdopterin oxidoreductase" evidence="6">
    <location>
        <begin position="56"/>
        <end position="512"/>
    </location>
</feature>
<evidence type="ECO:0000259" key="6">
    <source>
        <dbReference type="Pfam" id="PF00384"/>
    </source>
</evidence>
<dbReference type="Pfam" id="PF00384">
    <property type="entry name" value="Molybdopterin"/>
    <property type="match status" value="1"/>
</dbReference>
<name>A0A936ZQL4_9BURK</name>